<dbReference type="EMBL" id="OM236516">
    <property type="protein sequence ID" value="UNY48828.1"/>
    <property type="molecule type" value="Genomic_DNA"/>
</dbReference>
<sequence>MNKIIIEIETGNAAFEDGNELSRILRSLADKYENGDTPSSERDINGNKVAKITYE</sequence>
<evidence type="ECO:0000313" key="3">
    <source>
        <dbReference type="Proteomes" id="UP000831021"/>
    </source>
</evidence>
<evidence type="ECO:0000256" key="1">
    <source>
        <dbReference type="SAM" id="MobiDB-lite"/>
    </source>
</evidence>
<gene>
    <name evidence="2" type="ORF">fado_113</name>
</gene>
<dbReference type="Proteomes" id="UP000831021">
    <property type="component" value="Segment"/>
</dbReference>
<organism evidence="2 3">
    <name type="scientific">Bacillus phage FADO</name>
    <dbReference type="NCBI Taxonomy" id="2917160"/>
    <lineage>
        <taxon>Viruses</taxon>
        <taxon>Duplodnaviria</taxon>
        <taxon>Heunggongvirae</taxon>
        <taxon>Uroviricota</taxon>
        <taxon>Caudoviricetes</taxon>
        <taxon>Heleneionescovirinae</taxon>
        <taxon>Zhangjivirus</taxon>
        <taxon>Zhangjivirus fado</taxon>
    </lineage>
</organism>
<feature type="compositionally biased region" description="Basic and acidic residues" evidence="1">
    <location>
        <begin position="32"/>
        <end position="45"/>
    </location>
</feature>
<keyword evidence="3" id="KW-1185">Reference proteome</keyword>
<reference evidence="2 3" key="1">
    <citation type="submission" date="2022-01" db="EMBL/GenBank/DDBJ databases">
        <authorList>
            <person name="Stokar-Avihail A."/>
        </authorList>
    </citation>
    <scope>NUCLEOTIDE SEQUENCE [LARGE SCALE GENOMIC DNA]</scope>
</reference>
<protein>
    <submittedName>
        <fullName evidence="2">Uncharacterized protein</fullName>
    </submittedName>
</protein>
<evidence type="ECO:0000313" key="2">
    <source>
        <dbReference type="EMBL" id="UNY48828.1"/>
    </source>
</evidence>
<feature type="region of interest" description="Disordered" evidence="1">
    <location>
        <begin position="32"/>
        <end position="55"/>
    </location>
</feature>
<accession>A0AAE9GBS7</accession>
<name>A0AAE9GBS7_9CAUD</name>
<proteinExistence type="predicted"/>